<proteinExistence type="inferred from homology"/>
<comment type="similarity">
    <text evidence="3 10">Belongs to the cytochrome c oxidase IV family.</text>
</comment>
<evidence type="ECO:0000256" key="8">
    <source>
        <dbReference type="ARBA" id="ARBA00023128"/>
    </source>
</evidence>
<keyword evidence="7 10" id="KW-1133">Transmembrane helix</keyword>
<dbReference type="GeneID" id="110299870"/>
<comment type="subunit">
    <text evidence="10">Component of the cytochrome c oxidase (complex IV, CIV), a multisubunit enzyme composed of 14 subunits.</text>
</comment>
<feature type="transmembrane region" description="Helical" evidence="10">
    <location>
        <begin position="103"/>
        <end position="120"/>
    </location>
</feature>
<evidence type="ECO:0000256" key="7">
    <source>
        <dbReference type="ARBA" id="ARBA00022989"/>
    </source>
</evidence>
<dbReference type="Proteomes" id="UP000515126">
    <property type="component" value="Chromosome 8"/>
</dbReference>
<organism evidence="11 13">
    <name type="scientific">Mus caroli</name>
    <name type="common">Ryukyu mouse</name>
    <name type="synonym">Ricefield mouse</name>
    <dbReference type="NCBI Taxonomy" id="10089"/>
    <lineage>
        <taxon>Eukaryota</taxon>
        <taxon>Metazoa</taxon>
        <taxon>Chordata</taxon>
        <taxon>Craniata</taxon>
        <taxon>Vertebrata</taxon>
        <taxon>Euteleostomi</taxon>
        <taxon>Mammalia</taxon>
        <taxon>Eutheria</taxon>
        <taxon>Euarchontoglires</taxon>
        <taxon>Glires</taxon>
        <taxon>Rodentia</taxon>
        <taxon>Myomorpha</taxon>
        <taxon>Muroidea</taxon>
        <taxon>Muridae</taxon>
        <taxon>Murinae</taxon>
        <taxon>Mus</taxon>
        <taxon>Mus</taxon>
    </lineage>
</organism>
<dbReference type="Gene3D" id="1.10.442.10">
    <property type="entry name" value="Cytochrome c oxidase subunit IV"/>
    <property type="match status" value="1"/>
</dbReference>
<evidence type="ECO:0000256" key="5">
    <source>
        <dbReference type="ARBA" id="ARBA00022792"/>
    </source>
</evidence>
<dbReference type="InterPro" id="IPR013288">
    <property type="entry name" value="Cyt_c_oxidase_su4"/>
</dbReference>
<keyword evidence="6" id="KW-0809">Transit peptide</keyword>
<evidence type="ECO:0000256" key="3">
    <source>
        <dbReference type="ARBA" id="ARBA00008135"/>
    </source>
</evidence>
<keyword evidence="11" id="KW-1185">Reference proteome</keyword>
<dbReference type="GO" id="GO:0005654">
    <property type="term" value="C:nucleoplasm"/>
    <property type="evidence" value="ECO:0007669"/>
    <property type="project" value="Ensembl"/>
</dbReference>
<accession>A0A6P5QD93</accession>
<evidence type="ECO:0000313" key="12">
    <source>
        <dbReference type="RefSeq" id="XP_021025446.1"/>
    </source>
</evidence>
<evidence type="ECO:0000256" key="4">
    <source>
        <dbReference type="ARBA" id="ARBA00022692"/>
    </source>
</evidence>
<dbReference type="PANTHER" id="PTHR10707:SF12">
    <property type="entry name" value="CYTOCHROME C OXIDASE SUBUNIT 4 ISOFORM 1, MITOCHONDRIAL"/>
    <property type="match status" value="1"/>
</dbReference>
<comment type="subcellular location">
    <subcellularLocation>
        <location evidence="1 10">Mitochondrion inner membrane</location>
        <topology evidence="1 10">Single-pass membrane protein</topology>
    </subcellularLocation>
</comment>
<name>A0A6P5QD93_MUSCR</name>
<reference evidence="12 13" key="1">
    <citation type="submission" date="2025-04" db="UniProtKB">
        <authorList>
            <consortium name="RefSeq"/>
        </authorList>
    </citation>
    <scope>IDENTIFICATION</scope>
</reference>
<evidence type="ECO:0000256" key="6">
    <source>
        <dbReference type="ARBA" id="ARBA00022946"/>
    </source>
</evidence>
<dbReference type="FunFam" id="1.10.442.10:FF:000001">
    <property type="entry name" value="Cytochrome c oxidase subunit 4 isoform 1"/>
    <property type="match status" value="1"/>
</dbReference>
<evidence type="ECO:0000256" key="1">
    <source>
        <dbReference type="ARBA" id="ARBA00004434"/>
    </source>
</evidence>
<evidence type="ECO:0000256" key="10">
    <source>
        <dbReference type="RuleBase" id="RU367145"/>
    </source>
</evidence>
<dbReference type="GO" id="GO:0005829">
    <property type="term" value="C:cytosol"/>
    <property type="evidence" value="ECO:0007669"/>
    <property type="project" value="Ensembl"/>
</dbReference>
<comment type="function">
    <text evidence="10">Component of the cytochrome c oxidase, the last enzyme in the mitochondrial electron transport chain which drives oxidative phosphorylation.</text>
</comment>
<dbReference type="AlphaFoldDB" id="A0A6P5QD93"/>
<dbReference type="UniPathway" id="UPA00705"/>
<comment type="pathway">
    <text evidence="2 10">Energy metabolism; oxidative phosphorylation.</text>
</comment>
<keyword evidence="5 10" id="KW-0999">Mitochondrion inner membrane</keyword>
<dbReference type="Pfam" id="PF02936">
    <property type="entry name" value="COX4"/>
    <property type="match status" value="1"/>
</dbReference>
<dbReference type="GO" id="GO:0005743">
    <property type="term" value="C:mitochondrial inner membrane"/>
    <property type="evidence" value="ECO:0007669"/>
    <property type="project" value="UniProtKB-SubCell"/>
</dbReference>
<gene>
    <name evidence="12 13" type="primary">LOC110299870</name>
</gene>
<dbReference type="GO" id="GO:0045277">
    <property type="term" value="C:respiratory chain complex IV"/>
    <property type="evidence" value="ECO:0007669"/>
    <property type="project" value="Ensembl"/>
</dbReference>
<dbReference type="InterPro" id="IPR004203">
    <property type="entry name" value="Cyt_c_oxidase_su4_fam"/>
</dbReference>
<dbReference type="PANTHER" id="PTHR10707">
    <property type="entry name" value="CYTOCHROME C OXIDASE SUBUNIT IV"/>
    <property type="match status" value="1"/>
</dbReference>
<evidence type="ECO:0000313" key="11">
    <source>
        <dbReference type="Proteomes" id="UP000515126"/>
    </source>
</evidence>
<keyword evidence="9 10" id="KW-0472">Membrane</keyword>
<dbReference type="RefSeq" id="XP_021025447.1">
    <property type="nucleotide sequence ID" value="XM_021169788.2"/>
</dbReference>
<dbReference type="InterPro" id="IPR036639">
    <property type="entry name" value="Cyt_c_oxidase_su4_sf"/>
</dbReference>
<dbReference type="CDD" id="cd00922">
    <property type="entry name" value="Cyt_c_Oxidase_IV"/>
    <property type="match status" value="1"/>
</dbReference>
<protein>
    <recommendedName>
        <fullName evidence="10">Cytochrome c oxidase subunit 4</fullName>
    </recommendedName>
</protein>
<sequence length="169" mass="19500">MLASRALSLIGKRAISTSVCLRAHGSVVKSEDYAFPAYADRRDYPLPDVAHVTMLSASQKALKEKEKADWSSLSRDEKVQLYRIQFNESFAEMNRGTNEWKTVVGMAMFFIGFTALVLIWEKSYVYGPIPHTFDRDWVAMQTKRMLDMKANPIQGFSAKWDYDKNEWKK</sequence>
<dbReference type="PRINTS" id="PR01873">
    <property type="entry name" value="CYTCOXIDASE4"/>
</dbReference>
<keyword evidence="8 10" id="KW-0496">Mitochondrion</keyword>
<evidence type="ECO:0000313" key="13">
    <source>
        <dbReference type="RefSeq" id="XP_021025447.1"/>
    </source>
</evidence>
<dbReference type="GO" id="GO:0006123">
    <property type="term" value="P:mitochondrial electron transport, cytochrome c to oxygen"/>
    <property type="evidence" value="ECO:0007669"/>
    <property type="project" value="InterPro"/>
</dbReference>
<keyword evidence="4 10" id="KW-0812">Transmembrane</keyword>
<dbReference type="KEGG" id="mcal:110299870"/>
<dbReference type="SUPFAM" id="SSF81406">
    <property type="entry name" value="Mitochondrial cytochrome c oxidase subunit IV"/>
    <property type="match status" value="1"/>
</dbReference>
<evidence type="ECO:0000256" key="9">
    <source>
        <dbReference type="ARBA" id="ARBA00023136"/>
    </source>
</evidence>
<dbReference type="RefSeq" id="XP_021025446.1">
    <property type="nucleotide sequence ID" value="XM_021169787.2"/>
</dbReference>
<evidence type="ECO:0000256" key="2">
    <source>
        <dbReference type="ARBA" id="ARBA00004673"/>
    </source>
</evidence>